<reference evidence="3 4" key="1">
    <citation type="submission" date="2023-11" db="EMBL/GenBank/DDBJ databases">
        <authorList>
            <person name="Ouyang M.-Y."/>
        </authorList>
    </citation>
    <scope>NUCLEOTIDE SEQUENCE [LARGE SCALE GENOMIC DNA]</scope>
    <source>
        <strain evidence="3 4">OY6</strain>
    </source>
</reference>
<comment type="caution">
    <text evidence="3">The sequence shown here is derived from an EMBL/GenBank/DDBJ whole genome shotgun (WGS) entry which is preliminary data.</text>
</comment>
<accession>A0ABU4UDD3</accession>
<dbReference type="RefSeq" id="WP_319961129.1">
    <property type="nucleotide sequence ID" value="NZ_JAXARY010000005.1"/>
</dbReference>
<dbReference type="InterPro" id="IPR001296">
    <property type="entry name" value="Glyco_trans_1"/>
</dbReference>
<evidence type="ECO:0000259" key="2">
    <source>
        <dbReference type="Pfam" id="PF13439"/>
    </source>
</evidence>
<feature type="domain" description="Glycosyltransferase subfamily 4-like N-terminal" evidence="2">
    <location>
        <begin position="14"/>
        <end position="201"/>
    </location>
</feature>
<organism evidence="3 4">
    <name type="scientific">Methylomonas defluvii</name>
    <dbReference type="NCBI Taxonomy" id="3045149"/>
    <lineage>
        <taxon>Bacteria</taxon>
        <taxon>Pseudomonadati</taxon>
        <taxon>Pseudomonadota</taxon>
        <taxon>Gammaproteobacteria</taxon>
        <taxon>Methylococcales</taxon>
        <taxon>Methylococcaceae</taxon>
        <taxon>Methylomonas</taxon>
    </lineage>
</organism>
<dbReference type="Pfam" id="PF13439">
    <property type="entry name" value="Glyco_transf_4"/>
    <property type="match status" value="1"/>
</dbReference>
<sequence>MKVLLIHNRYQQAGGEDNVVTAEANLLAEHGQEVKLWCVDNKDLPSGLSGKISTAISTSYSADSLATAKDYLRRLKPEVVHVHNFFPQITPSIYDACISEGVPVVQTLHNYRLICPGAMLMREGKICEQCIRGTPYQAVWYRCYRGSKLGSLVVAHMVAKHRQKGTWSNKVNRFIALTDFAKSKFVQAGFPQDKIVVKPNFLHDPYAGINRLARTYPGFGLFVGRVSEEKGIKTLLKAWSGLEGDAVLKVAGSGPLEGLLHGKNNIMVLGRQNASEISLLMQQAAFLVLPSEWYEGFPLVLVEALAHGLPILASRLGSMANIIEDGKTGVLFTPGDAKDLAEKAKWLLEHPKQVEQLGENARHVFLDKYTSEQNYAELMAIYEAVQ</sequence>
<dbReference type="InterPro" id="IPR050194">
    <property type="entry name" value="Glycosyltransferase_grp1"/>
</dbReference>
<dbReference type="SUPFAM" id="SSF53756">
    <property type="entry name" value="UDP-Glycosyltransferase/glycogen phosphorylase"/>
    <property type="match status" value="1"/>
</dbReference>
<evidence type="ECO:0000313" key="4">
    <source>
        <dbReference type="Proteomes" id="UP001284537"/>
    </source>
</evidence>
<dbReference type="PANTHER" id="PTHR45947">
    <property type="entry name" value="SULFOQUINOVOSYL TRANSFERASE SQD2"/>
    <property type="match status" value="1"/>
</dbReference>
<proteinExistence type="predicted"/>
<gene>
    <name evidence="3" type="ORF">QLH52_07665</name>
</gene>
<dbReference type="EMBL" id="JAXARY010000005">
    <property type="protein sequence ID" value="MDX8127153.1"/>
    <property type="molecule type" value="Genomic_DNA"/>
</dbReference>
<feature type="domain" description="Glycosyl transferase family 1" evidence="1">
    <location>
        <begin position="221"/>
        <end position="363"/>
    </location>
</feature>
<dbReference type="PANTHER" id="PTHR45947:SF13">
    <property type="entry name" value="TRANSFERASE"/>
    <property type="match status" value="1"/>
</dbReference>
<dbReference type="Pfam" id="PF00534">
    <property type="entry name" value="Glycos_transf_1"/>
    <property type="match status" value="1"/>
</dbReference>
<name>A0ABU4UDD3_9GAMM</name>
<keyword evidence="4" id="KW-1185">Reference proteome</keyword>
<protein>
    <submittedName>
        <fullName evidence="3">Glycosyltransferase</fullName>
    </submittedName>
</protein>
<evidence type="ECO:0000313" key="3">
    <source>
        <dbReference type="EMBL" id="MDX8127153.1"/>
    </source>
</evidence>
<evidence type="ECO:0000259" key="1">
    <source>
        <dbReference type="Pfam" id="PF00534"/>
    </source>
</evidence>
<dbReference type="InterPro" id="IPR028098">
    <property type="entry name" value="Glyco_trans_4-like_N"/>
</dbReference>
<dbReference type="Gene3D" id="3.40.50.2000">
    <property type="entry name" value="Glycogen Phosphorylase B"/>
    <property type="match status" value="2"/>
</dbReference>
<dbReference type="Proteomes" id="UP001284537">
    <property type="component" value="Unassembled WGS sequence"/>
</dbReference>